<dbReference type="EMBL" id="RAZM01000084">
    <property type="protein sequence ID" value="RLT78745.1"/>
    <property type="molecule type" value="Genomic_DNA"/>
</dbReference>
<protein>
    <submittedName>
        <fullName evidence="2">Uncharacterized protein</fullName>
    </submittedName>
</protein>
<dbReference type="Proteomes" id="UP000267159">
    <property type="component" value="Unassembled WGS sequence"/>
</dbReference>
<evidence type="ECO:0000313" key="5">
    <source>
        <dbReference type="Proteomes" id="UP000298073"/>
    </source>
</evidence>
<sequence length="156" mass="19176">MIATKIKMPFREFLESLKVPSAPRMKGGTIFNPDEINYLVRYSTPLVYEFVQEDETDREFYEKFVKWLHEEMPVYGYVDVYMVVYLRYGQYLSNDEFEYLERNIPECFEKGHVWLYEINYRRRFRLRIQLIRCLKKDFQRIIRKGIHKIDSTTNKL</sequence>
<dbReference type="STRING" id="1235814.GCA_000613385_04580"/>
<reference evidence="3 5" key="2">
    <citation type="submission" date="2019-03" db="EMBL/GenBank/DDBJ databases">
        <title>Diversity of the mouse oral microbiome.</title>
        <authorList>
            <person name="Joseph S."/>
            <person name="Aduse-Opoku J."/>
            <person name="Curtis M."/>
            <person name="Wade W."/>
            <person name="Hashim A."/>
        </authorList>
    </citation>
    <scope>NUCLEOTIDE SEQUENCE [LARGE SCALE GENOMIC DNA]</scope>
    <source>
        <strain evidence="3 5">P2318</strain>
    </source>
</reference>
<gene>
    <name evidence="2" type="ORF">D7Y07_17510</name>
    <name evidence="3" type="ORF">E4T97_01530</name>
    <name evidence="1" type="ORF">IMSAGC001_00862</name>
</gene>
<evidence type="ECO:0000313" key="4">
    <source>
        <dbReference type="Proteomes" id="UP000267159"/>
    </source>
</evidence>
<comment type="caution">
    <text evidence="2">The sequence shown here is derived from an EMBL/GenBank/DDBJ whole genome shotgun (WGS) entry which is preliminary data.</text>
</comment>
<dbReference type="Proteomes" id="UP000491181">
    <property type="component" value="Unassembled WGS sequence"/>
</dbReference>
<evidence type="ECO:0000313" key="6">
    <source>
        <dbReference type="Proteomes" id="UP000491181"/>
    </source>
</evidence>
<proteinExistence type="predicted"/>
<dbReference type="EMBL" id="SPPV01000002">
    <property type="protein sequence ID" value="TFU52757.1"/>
    <property type="molecule type" value="Genomic_DNA"/>
</dbReference>
<name>A0A3L8A3H7_9BACE</name>
<evidence type="ECO:0000313" key="2">
    <source>
        <dbReference type="EMBL" id="RLT78745.1"/>
    </source>
</evidence>
<reference evidence="2 4" key="1">
    <citation type="submission" date="2018-09" db="EMBL/GenBank/DDBJ databases">
        <title>Murine metabolic-syndrome-specific gut microbial biobank.</title>
        <authorList>
            <person name="Liu C."/>
        </authorList>
    </citation>
    <scope>NUCLEOTIDE SEQUENCE [LARGE SCALE GENOMIC DNA]</scope>
    <source>
        <strain evidence="2 4">0.1X-D8-26</strain>
    </source>
</reference>
<dbReference type="RefSeq" id="WP_121767159.1">
    <property type="nucleotide sequence ID" value="NZ_BLLS01000012.1"/>
</dbReference>
<reference evidence="1 6" key="3">
    <citation type="journal article" date="2020" name="Microbiome">
        <title>Single-cell genomics of uncultured bacteria reveals dietary fiber responders in the mouse gut microbiota.</title>
        <authorList>
            <person name="Chijiiwa R."/>
            <person name="Hosokawa M."/>
            <person name="Kogawa M."/>
            <person name="Nishikawa Y."/>
            <person name="Ide K."/>
            <person name="Sakanashi C."/>
            <person name="Takahashi K."/>
            <person name="Takeyama H."/>
        </authorList>
    </citation>
    <scope>NUCLEOTIDE SEQUENCE [LARGE SCALE GENOMIC DNA]</scope>
    <source>
        <strain evidence="1">IMSAGC_001</strain>
    </source>
</reference>
<dbReference type="AlphaFoldDB" id="A0A3L8A3H7"/>
<accession>A0A3L8A3H7</accession>
<evidence type="ECO:0000313" key="1">
    <source>
        <dbReference type="EMBL" id="GFH85459.1"/>
    </source>
</evidence>
<dbReference type="Proteomes" id="UP000298073">
    <property type="component" value="Unassembled WGS sequence"/>
</dbReference>
<dbReference type="EMBL" id="BLLS01000012">
    <property type="protein sequence ID" value="GFH85459.1"/>
    <property type="molecule type" value="Genomic_DNA"/>
</dbReference>
<evidence type="ECO:0000313" key="3">
    <source>
        <dbReference type="EMBL" id="TFU52757.1"/>
    </source>
</evidence>
<organism evidence="2 4">
    <name type="scientific">Bacteroides acidifaciens</name>
    <dbReference type="NCBI Taxonomy" id="85831"/>
    <lineage>
        <taxon>Bacteria</taxon>
        <taxon>Pseudomonadati</taxon>
        <taxon>Bacteroidota</taxon>
        <taxon>Bacteroidia</taxon>
        <taxon>Bacteroidales</taxon>
        <taxon>Bacteroidaceae</taxon>
        <taxon>Bacteroides</taxon>
    </lineage>
</organism>